<organism evidence="1 2">
    <name type="scientific">Tagetes erecta</name>
    <name type="common">African marigold</name>
    <dbReference type="NCBI Taxonomy" id="13708"/>
    <lineage>
        <taxon>Eukaryota</taxon>
        <taxon>Viridiplantae</taxon>
        <taxon>Streptophyta</taxon>
        <taxon>Embryophyta</taxon>
        <taxon>Tracheophyta</taxon>
        <taxon>Spermatophyta</taxon>
        <taxon>Magnoliopsida</taxon>
        <taxon>eudicotyledons</taxon>
        <taxon>Gunneridae</taxon>
        <taxon>Pentapetalae</taxon>
        <taxon>asterids</taxon>
        <taxon>campanulids</taxon>
        <taxon>Asterales</taxon>
        <taxon>Asteraceae</taxon>
        <taxon>Asteroideae</taxon>
        <taxon>Heliantheae alliance</taxon>
        <taxon>Tageteae</taxon>
        <taxon>Tagetes</taxon>
    </lineage>
</organism>
<dbReference type="AlphaFoldDB" id="A0AAD8P435"/>
<proteinExistence type="predicted"/>
<sequence>MYHLWRLVCYYRYHYITILCMLFSHSKFPCSCTWLTFLLWSNCSVQTTVLQVIIGNERAGSCGFMLTFR</sequence>
<dbReference type="Proteomes" id="UP001229421">
    <property type="component" value="Unassembled WGS sequence"/>
</dbReference>
<dbReference type="EMBL" id="JAUHHV010000002">
    <property type="protein sequence ID" value="KAK1431569.1"/>
    <property type="molecule type" value="Genomic_DNA"/>
</dbReference>
<evidence type="ECO:0000313" key="1">
    <source>
        <dbReference type="EMBL" id="KAK1431569.1"/>
    </source>
</evidence>
<reference evidence="1" key="1">
    <citation type="journal article" date="2023" name="bioRxiv">
        <title>Improved chromosome-level genome assembly for marigold (Tagetes erecta).</title>
        <authorList>
            <person name="Jiang F."/>
            <person name="Yuan L."/>
            <person name="Wang S."/>
            <person name="Wang H."/>
            <person name="Xu D."/>
            <person name="Wang A."/>
            <person name="Fan W."/>
        </authorList>
    </citation>
    <scope>NUCLEOTIDE SEQUENCE</scope>
    <source>
        <strain evidence="1">WSJ</strain>
        <tissue evidence="1">Leaf</tissue>
    </source>
</reference>
<evidence type="ECO:0000313" key="2">
    <source>
        <dbReference type="Proteomes" id="UP001229421"/>
    </source>
</evidence>
<name>A0AAD8P435_TARER</name>
<gene>
    <name evidence="1" type="ORF">QVD17_08029</name>
</gene>
<keyword evidence="2" id="KW-1185">Reference proteome</keyword>
<accession>A0AAD8P435</accession>
<protein>
    <submittedName>
        <fullName evidence="1">Uncharacterized protein</fullName>
    </submittedName>
</protein>
<comment type="caution">
    <text evidence="1">The sequence shown here is derived from an EMBL/GenBank/DDBJ whole genome shotgun (WGS) entry which is preliminary data.</text>
</comment>